<organism evidence="1 2">
    <name type="scientific">Trichinella nativa</name>
    <dbReference type="NCBI Taxonomy" id="6335"/>
    <lineage>
        <taxon>Eukaryota</taxon>
        <taxon>Metazoa</taxon>
        <taxon>Ecdysozoa</taxon>
        <taxon>Nematoda</taxon>
        <taxon>Enoplea</taxon>
        <taxon>Dorylaimia</taxon>
        <taxon>Trichinellida</taxon>
        <taxon>Trichinellidae</taxon>
        <taxon>Trichinella</taxon>
    </lineage>
</organism>
<proteinExistence type="predicted"/>
<dbReference type="AlphaFoldDB" id="A0A0V1LMA7"/>
<reference evidence="1 2" key="1">
    <citation type="submission" date="2015-05" db="EMBL/GenBank/DDBJ databases">
        <title>Evolution of Trichinella species and genotypes.</title>
        <authorList>
            <person name="Korhonen P.K."/>
            <person name="Edoardo P."/>
            <person name="Giuseppe L.R."/>
            <person name="Gasser R.B."/>
        </authorList>
    </citation>
    <scope>NUCLEOTIDE SEQUENCE [LARGE SCALE GENOMIC DNA]</scope>
    <source>
        <strain evidence="1">ISS10</strain>
    </source>
</reference>
<evidence type="ECO:0000313" key="1">
    <source>
        <dbReference type="EMBL" id="KRZ60645.1"/>
    </source>
</evidence>
<name>A0A0V1LMA7_9BILA</name>
<dbReference type="EMBL" id="JYDW01000027">
    <property type="protein sequence ID" value="KRZ60645.1"/>
    <property type="molecule type" value="Genomic_DNA"/>
</dbReference>
<sequence length="86" mass="10091">MLQDDDKSFISLQLNTADFGACFKSNMQEAFSKYRSEKYVNLEAFMCLKFYKLEAFSVQQMNMFLKINVLSNWLSAHFLSMHQILA</sequence>
<keyword evidence="2" id="KW-1185">Reference proteome</keyword>
<dbReference type="OrthoDB" id="10417411at2759"/>
<comment type="caution">
    <text evidence="1">The sequence shown here is derived from an EMBL/GenBank/DDBJ whole genome shotgun (WGS) entry which is preliminary data.</text>
</comment>
<accession>A0A0V1LMA7</accession>
<gene>
    <name evidence="1" type="ORF">T02_12806</name>
</gene>
<dbReference type="Proteomes" id="UP000054721">
    <property type="component" value="Unassembled WGS sequence"/>
</dbReference>
<protein>
    <submittedName>
        <fullName evidence="1">Uncharacterized protein</fullName>
    </submittedName>
</protein>
<evidence type="ECO:0000313" key="2">
    <source>
        <dbReference type="Proteomes" id="UP000054721"/>
    </source>
</evidence>